<feature type="compositionally biased region" description="Low complexity" evidence="4">
    <location>
        <begin position="290"/>
        <end position="311"/>
    </location>
</feature>
<dbReference type="OrthoDB" id="191364at2759"/>
<keyword evidence="7" id="KW-1185">Reference proteome</keyword>
<dbReference type="STRING" id="331657.A0A4V5NCE4"/>
<feature type="domain" description="AB hydrolase-1" evidence="5">
    <location>
        <begin position="67"/>
        <end position="257"/>
    </location>
</feature>
<sequence length="494" mass="53527">MTFDSQNGSSNHYERVTSQPENPFASLIPDQTIAIIPSFTLESGVTLHNVPVAYKTYGSLSPDCDNAMVICHALTGSADVGDWWGPLLGGPGKAFDISRFFVICINSLGSPYGSASPVTARDGDPANDHYGPDFPLTTVRDDVNIFKLILDDLGVRQIAAVIGGSMGGMLVLEFAYFGPDYVRCILPIATSARYSAWGISWGEAQRQSIYSDPKYDDGYYPFDDPPSTGLGAARMSALLTYRSRDSFESRFGRNTPDPSRRQNINGSDRPMTPSSEHWAIHNEGHKNAGSPRSLRPTRSSSNADMASSVSSLQSLDGAGPTVTVTDPQFHGSTPLPTRLPPSASSQNNKKRTPTYFSAQSYLRYQGEKFIKRFDANCYIAITRKLDTHDPTLILGIQSDGLFTFAEQQELAAAIPRAALKTIDSSEGHDAFLLEFEQVNRFVLDFLTDVLPDIMARPPVAVPTGGPAANANANGILAAKNSTFGEAEVDDITAW</sequence>
<dbReference type="EMBL" id="NAJN01002009">
    <property type="protein sequence ID" value="TKA58979.1"/>
    <property type="molecule type" value="Genomic_DNA"/>
</dbReference>
<feature type="active site" evidence="3">
    <location>
        <position position="428"/>
    </location>
</feature>
<feature type="region of interest" description="Disordered" evidence="4">
    <location>
        <begin position="248"/>
        <end position="352"/>
    </location>
</feature>
<name>A0A4V5NCE4_9PEZI</name>
<dbReference type="AlphaFoldDB" id="A0A4V5NCE4"/>
<dbReference type="NCBIfam" id="TIGR01392">
    <property type="entry name" value="homoserO_Ac_trn"/>
    <property type="match status" value="1"/>
</dbReference>
<dbReference type="GO" id="GO:0009086">
    <property type="term" value="P:methionine biosynthetic process"/>
    <property type="evidence" value="ECO:0007669"/>
    <property type="project" value="TreeGrafter"/>
</dbReference>
<gene>
    <name evidence="6" type="ORF">B0A49_09300</name>
</gene>
<evidence type="ECO:0000256" key="2">
    <source>
        <dbReference type="ARBA" id="ARBA00022679"/>
    </source>
</evidence>
<comment type="similarity">
    <text evidence="1">Belongs to the AB hydrolase superfamily. MetX family.</text>
</comment>
<accession>A0A4V5NCE4</accession>
<dbReference type="InterPro" id="IPR000073">
    <property type="entry name" value="AB_hydrolase_1"/>
</dbReference>
<dbReference type="SUPFAM" id="SSF53474">
    <property type="entry name" value="alpha/beta-Hydrolases"/>
    <property type="match status" value="1"/>
</dbReference>
<proteinExistence type="inferred from homology"/>
<comment type="caution">
    <text evidence="6">The sequence shown here is derived from an EMBL/GenBank/DDBJ whole genome shotgun (WGS) entry which is preliminary data.</text>
</comment>
<feature type="compositionally biased region" description="Polar residues" evidence="4">
    <location>
        <begin position="322"/>
        <end position="335"/>
    </location>
</feature>
<evidence type="ECO:0000259" key="5">
    <source>
        <dbReference type="Pfam" id="PF00561"/>
    </source>
</evidence>
<feature type="active site" description="Nucleophile" evidence="3">
    <location>
        <position position="165"/>
    </location>
</feature>
<evidence type="ECO:0000313" key="6">
    <source>
        <dbReference type="EMBL" id="TKA58979.1"/>
    </source>
</evidence>
<reference evidence="6 7" key="1">
    <citation type="submission" date="2017-03" db="EMBL/GenBank/DDBJ databases">
        <title>Genomes of endolithic fungi from Antarctica.</title>
        <authorList>
            <person name="Coleine C."/>
            <person name="Masonjones S."/>
            <person name="Stajich J.E."/>
        </authorList>
    </citation>
    <scope>NUCLEOTIDE SEQUENCE [LARGE SCALE GENOMIC DNA]</scope>
    <source>
        <strain evidence="6 7">CCFEE 5187</strain>
    </source>
</reference>
<feature type="compositionally biased region" description="Polar residues" evidence="4">
    <location>
        <begin position="1"/>
        <end position="21"/>
    </location>
</feature>
<dbReference type="InterPro" id="IPR029058">
    <property type="entry name" value="AB_hydrolase_fold"/>
</dbReference>
<protein>
    <submittedName>
        <fullName evidence="6">Homoserine O-acetyltransferase</fullName>
    </submittedName>
</protein>
<dbReference type="PANTHER" id="PTHR32268:SF11">
    <property type="entry name" value="HOMOSERINE O-ACETYLTRANSFERASE"/>
    <property type="match status" value="1"/>
</dbReference>
<feature type="active site" evidence="3">
    <location>
        <position position="399"/>
    </location>
</feature>
<organism evidence="6 7">
    <name type="scientific">Cryomyces minteri</name>
    <dbReference type="NCBI Taxonomy" id="331657"/>
    <lineage>
        <taxon>Eukaryota</taxon>
        <taxon>Fungi</taxon>
        <taxon>Dikarya</taxon>
        <taxon>Ascomycota</taxon>
        <taxon>Pezizomycotina</taxon>
        <taxon>Dothideomycetes</taxon>
        <taxon>Dothideomycetes incertae sedis</taxon>
        <taxon>Cryomyces</taxon>
    </lineage>
</organism>
<evidence type="ECO:0000313" key="7">
    <source>
        <dbReference type="Proteomes" id="UP000308768"/>
    </source>
</evidence>
<dbReference type="GO" id="GO:0009092">
    <property type="term" value="P:homoserine metabolic process"/>
    <property type="evidence" value="ECO:0007669"/>
    <property type="project" value="TreeGrafter"/>
</dbReference>
<dbReference type="Gene3D" id="3.40.50.1820">
    <property type="entry name" value="alpha/beta hydrolase"/>
    <property type="match status" value="1"/>
</dbReference>
<evidence type="ECO:0000256" key="1">
    <source>
        <dbReference type="ARBA" id="ARBA00006886"/>
    </source>
</evidence>
<evidence type="ECO:0000256" key="4">
    <source>
        <dbReference type="SAM" id="MobiDB-lite"/>
    </source>
</evidence>
<evidence type="ECO:0000256" key="3">
    <source>
        <dbReference type="PIRSR" id="PIRSR000443-1"/>
    </source>
</evidence>
<dbReference type="HAMAP" id="MF_00296">
    <property type="entry name" value="MetX_acyltransf"/>
    <property type="match status" value="1"/>
</dbReference>
<dbReference type="PANTHER" id="PTHR32268">
    <property type="entry name" value="HOMOSERINE O-ACETYLTRANSFERASE"/>
    <property type="match status" value="1"/>
</dbReference>
<dbReference type="GO" id="GO:0004414">
    <property type="term" value="F:homoserine O-acetyltransferase activity"/>
    <property type="evidence" value="ECO:0007669"/>
    <property type="project" value="TreeGrafter"/>
</dbReference>
<keyword evidence="2 6" id="KW-0808">Transferase</keyword>
<dbReference type="Proteomes" id="UP000308768">
    <property type="component" value="Unassembled WGS sequence"/>
</dbReference>
<dbReference type="Pfam" id="PF00561">
    <property type="entry name" value="Abhydrolase_1"/>
    <property type="match status" value="1"/>
</dbReference>
<dbReference type="PIRSF" id="PIRSF000443">
    <property type="entry name" value="Homoser_Ac_trans"/>
    <property type="match status" value="1"/>
</dbReference>
<dbReference type="InterPro" id="IPR008220">
    <property type="entry name" value="HAT_MetX-like"/>
</dbReference>
<feature type="region of interest" description="Disordered" evidence="4">
    <location>
        <begin position="1"/>
        <end position="23"/>
    </location>
</feature>